<evidence type="ECO:0000256" key="5">
    <source>
        <dbReference type="ARBA" id="ARBA00023004"/>
    </source>
</evidence>
<dbReference type="Pfam" id="PF00034">
    <property type="entry name" value="Cytochrom_C"/>
    <property type="match status" value="1"/>
</dbReference>
<name>A0A9X2CHT0_9GAMM</name>
<dbReference type="RefSeq" id="WP_248949953.1">
    <property type="nucleotide sequence ID" value="NZ_JAKILB010000005.1"/>
</dbReference>
<dbReference type="PANTHER" id="PTHR33751:SF9">
    <property type="entry name" value="CYTOCHROME C4"/>
    <property type="match status" value="1"/>
</dbReference>
<evidence type="ECO:0000256" key="3">
    <source>
        <dbReference type="ARBA" id="ARBA00022723"/>
    </source>
</evidence>
<dbReference type="GO" id="GO:0009055">
    <property type="term" value="F:electron transfer activity"/>
    <property type="evidence" value="ECO:0007669"/>
    <property type="project" value="InterPro"/>
</dbReference>
<keyword evidence="7" id="KW-0732">Signal</keyword>
<dbReference type="PANTHER" id="PTHR33751">
    <property type="entry name" value="CBB3-TYPE CYTOCHROME C OXIDASE SUBUNIT FIXP"/>
    <property type="match status" value="1"/>
</dbReference>
<evidence type="ECO:0000256" key="7">
    <source>
        <dbReference type="SAM" id="SignalP"/>
    </source>
</evidence>
<dbReference type="AlphaFoldDB" id="A0A9X2CHT0"/>
<keyword evidence="1" id="KW-0813">Transport</keyword>
<keyword evidence="5 6" id="KW-0408">Iron</keyword>
<dbReference type="EMBL" id="JAKILB010000005">
    <property type="protein sequence ID" value="MCL1138830.1"/>
    <property type="molecule type" value="Genomic_DNA"/>
</dbReference>
<reference evidence="9" key="1">
    <citation type="submission" date="2022-01" db="EMBL/GenBank/DDBJ databases">
        <title>Whole genome-based taxonomy of the Shewanellaceae.</title>
        <authorList>
            <person name="Martin-Rodriguez A.J."/>
        </authorList>
    </citation>
    <scope>NUCLEOTIDE SEQUENCE</scope>
    <source>
        <strain evidence="9">KCTC 23973</strain>
    </source>
</reference>
<comment type="caution">
    <text evidence="9">The sequence shown here is derived from an EMBL/GenBank/DDBJ whole genome shotgun (WGS) entry which is preliminary data.</text>
</comment>
<evidence type="ECO:0000256" key="2">
    <source>
        <dbReference type="ARBA" id="ARBA00022617"/>
    </source>
</evidence>
<keyword evidence="2 6" id="KW-0349">Heme</keyword>
<evidence type="ECO:0000313" key="10">
    <source>
        <dbReference type="Proteomes" id="UP001139293"/>
    </source>
</evidence>
<dbReference type="Proteomes" id="UP001139293">
    <property type="component" value="Unassembled WGS sequence"/>
</dbReference>
<evidence type="ECO:0000259" key="8">
    <source>
        <dbReference type="PROSITE" id="PS51007"/>
    </source>
</evidence>
<accession>A0A9X2CHT0</accession>
<feature type="signal peptide" evidence="7">
    <location>
        <begin position="1"/>
        <end position="27"/>
    </location>
</feature>
<dbReference type="PROSITE" id="PS51007">
    <property type="entry name" value="CYTC"/>
    <property type="match status" value="1"/>
</dbReference>
<sequence>MSVLKNKIAALVVISASMVGFCSQAFAEDYQKLLNMCIACHGVDGSNEFDSIPNLKGQNVQYMVGQLKNFKADKRQDQTMSKVAKLLTQEQMQAMAVYFNTGKEQD</sequence>
<protein>
    <submittedName>
        <fullName evidence="9">C-type cytochrome</fullName>
    </submittedName>
</protein>
<dbReference type="Gene3D" id="1.10.760.10">
    <property type="entry name" value="Cytochrome c-like domain"/>
    <property type="match status" value="1"/>
</dbReference>
<proteinExistence type="predicted"/>
<dbReference type="InterPro" id="IPR009056">
    <property type="entry name" value="Cyt_c-like_dom"/>
</dbReference>
<gene>
    <name evidence="9" type="ORF">L2740_09765</name>
</gene>
<feature type="domain" description="Cytochrome c" evidence="8">
    <location>
        <begin position="17"/>
        <end position="103"/>
    </location>
</feature>
<keyword evidence="3 6" id="KW-0479">Metal-binding</keyword>
<keyword evidence="4" id="KW-0249">Electron transport</keyword>
<dbReference type="InterPro" id="IPR050597">
    <property type="entry name" value="Cytochrome_c_Oxidase_Subunit"/>
</dbReference>
<dbReference type="GO" id="GO:0020037">
    <property type="term" value="F:heme binding"/>
    <property type="evidence" value="ECO:0007669"/>
    <property type="project" value="InterPro"/>
</dbReference>
<organism evidence="9 10">
    <name type="scientific">Shewanella pneumatophori</name>
    <dbReference type="NCBI Taxonomy" id="314092"/>
    <lineage>
        <taxon>Bacteria</taxon>
        <taxon>Pseudomonadati</taxon>
        <taxon>Pseudomonadota</taxon>
        <taxon>Gammaproteobacteria</taxon>
        <taxon>Alteromonadales</taxon>
        <taxon>Shewanellaceae</taxon>
        <taxon>Shewanella</taxon>
    </lineage>
</organism>
<dbReference type="GO" id="GO:0046872">
    <property type="term" value="F:metal ion binding"/>
    <property type="evidence" value="ECO:0007669"/>
    <property type="project" value="UniProtKB-KW"/>
</dbReference>
<dbReference type="InterPro" id="IPR036909">
    <property type="entry name" value="Cyt_c-like_dom_sf"/>
</dbReference>
<evidence type="ECO:0000256" key="4">
    <source>
        <dbReference type="ARBA" id="ARBA00022982"/>
    </source>
</evidence>
<feature type="chain" id="PRO_5040742464" evidence="7">
    <location>
        <begin position="28"/>
        <end position="106"/>
    </location>
</feature>
<evidence type="ECO:0000256" key="1">
    <source>
        <dbReference type="ARBA" id="ARBA00022448"/>
    </source>
</evidence>
<keyword evidence="10" id="KW-1185">Reference proteome</keyword>
<evidence type="ECO:0000313" key="9">
    <source>
        <dbReference type="EMBL" id="MCL1138830.1"/>
    </source>
</evidence>
<dbReference type="SUPFAM" id="SSF46626">
    <property type="entry name" value="Cytochrome c"/>
    <property type="match status" value="1"/>
</dbReference>
<evidence type="ECO:0000256" key="6">
    <source>
        <dbReference type="PROSITE-ProRule" id="PRU00433"/>
    </source>
</evidence>